<evidence type="ECO:0000256" key="2">
    <source>
        <dbReference type="ARBA" id="ARBA00009446"/>
    </source>
</evidence>
<comment type="similarity">
    <text evidence="2">Belongs to the type IA topoisomerase family.</text>
</comment>
<accession>E3EKS5</accession>
<dbReference type="PRINTS" id="PR00417">
    <property type="entry name" value="PRTPISMRASEI"/>
</dbReference>
<evidence type="ECO:0000256" key="3">
    <source>
        <dbReference type="ARBA" id="ARBA00012891"/>
    </source>
</evidence>
<dbReference type="Gene3D" id="2.70.20.10">
    <property type="entry name" value="Topoisomerase I, domain 3"/>
    <property type="match status" value="1"/>
</dbReference>
<dbReference type="AlphaFoldDB" id="E3EKS5"/>
<dbReference type="PROSITE" id="PS52039">
    <property type="entry name" value="TOPO_IA_2"/>
    <property type="match status" value="1"/>
</dbReference>
<feature type="domain" description="Topo IA-type catalytic" evidence="11">
    <location>
        <begin position="148"/>
        <end position="590"/>
    </location>
</feature>
<evidence type="ECO:0000259" key="11">
    <source>
        <dbReference type="PROSITE" id="PS52039"/>
    </source>
</evidence>
<dbReference type="EC" id="5.6.2.1" evidence="3"/>
<dbReference type="Gene3D" id="3.40.50.140">
    <property type="match status" value="1"/>
</dbReference>
<dbReference type="PATRIC" id="fig|886882.15.peg.5813"/>
<dbReference type="EMBL" id="CP002214">
    <property type="protein sequence ID" value="ADO59526.1"/>
    <property type="molecule type" value="Genomic_DNA"/>
</dbReference>
<dbReference type="SMART" id="SM00493">
    <property type="entry name" value="TOPRIM"/>
    <property type="match status" value="1"/>
</dbReference>
<keyword evidence="4" id="KW-0799">Topoisomerase</keyword>
<dbReference type="SMART" id="SM00436">
    <property type="entry name" value="TOP1Bc"/>
    <property type="match status" value="1"/>
</dbReference>
<keyword evidence="5" id="KW-0238">DNA-binding</keyword>
<dbReference type="SMART" id="SM00437">
    <property type="entry name" value="TOP1Ac"/>
    <property type="match status" value="1"/>
</dbReference>
<comment type="catalytic activity">
    <reaction evidence="1">
        <text>ATP-independent breakage of single-stranded DNA, followed by passage and rejoining.</text>
        <dbReference type="EC" id="5.6.2.1"/>
    </reaction>
</comment>
<dbReference type="Pfam" id="PF01131">
    <property type="entry name" value="Topoisom_bac"/>
    <property type="match status" value="1"/>
</dbReference>
<evidence type="ECO:0000313" key="12">
    <source>
        <dbReference type="EMBL" id="ADO59526.1"/>
    </source>
</evidence>
<name>E3EKS5_PAEPS</name>
<evidence type="ECO:0000256" key="8">
    <source>
        <dbReference type="ARBA" id="ARBA00031985"/>
    </source>
</evidence>
<geneLocation type="plasmid" evidence="12 13">
    <name>pSC2</name>
</geneLocation>
<evidence type="ECO:0000256" key="10">
    <source>
        <dbReference type="ARBA" id="ARBA00032877"/>
    </source>
</evidence>
<reference evidence="12 13" key="1">
    <citation type="journal article" date="2011" name="J. Bacteriol.">
        <title>Complete genome sequence of Paenibacillus polymyxa SC2, a strain of plant growth-promoting Rhizobacterium with broad-spectrum antimicrobial activity.</title>
        <authorList>
            <person name="Ma M."/>
            <person name="Wang C."/>
            <person name="Ding Y."/>
            <person name="Li L."/>
            <person name="Shen D."/>
            <person name="Jiang X."/>
            <person name="Guan D."/>
            <person name="Cao F."/>
            <person name="Chen H."/>
            <person name="Feng R."/>
            <person name="Wang X."/>
            <person name="Ge Y."/>
            <person name="Yao L."/>
            <person name="Bing X."/>
            <person name="Yang X."/>
            <person name="Li J."/>
            <person name="Du B."/>
        </authorList>
    </citation>
    <scope>NUCLEOTIDE SEQUENCE [LARGE SCALE GENOMIC DNA]</scope>
    <source>
        <strain evidence="12 13">SC2</strain>
        <plasmid evidence="13">pSC2</plasmid>
    </source>
</reference>
<evidence type="ECO:0000256" key="9">
    <source>
        <dbReference type="ARBA" id="ARBA00032235"/>
    </source>
</evidence>
<gene>
    <name evidence="12" type="ORF">PPSC2_27465</name>
</gene>
<keyword evidence="12" id="KW-0614">Plasmid</keyword>
<dbReference type="OrthoDB" id="9803554at2"/>
<proteinExistence type="inferred from homology"/>
<dbReference type="InterPro" id="IPR000380">
    <property type="entry name" value="Topo_IA"/>
</dbReference>
<dbReference type="InterPro" id="IPR013825">
    <property type="entry name" value="Topo_IA_cen_sub2"/>
</dbReference>
<dbReference type="PROSITE" id="PS00396">
    <property type="entry name" value="TOPO_IA_1"/>
    <property type="match status" value="1"/>
</dbReference>
<dbReference type="eggNOG" id="COG0550">
    <property type="taxonomic scope" value="Bacteria"/>
</dbReference>
<dbReference type="PANTHER" id="PTHR11390:SF21">
    <property type="entry name" value="DNA TOPOISOMERASE 3-ALPHA"/>
    <property type="match status" value="1"/>
</dbReference>
<dbReference type="Gene3D" id="1.10.290.10">
    <property type="entry name" value="Topoisomerase I, domain 4"/>
    <property type="match status" value="1"/>
</dbReference>
<dbReference type="RefSeq" id="WP_013385940.1">
    <property type="nucleotide sequence ID" value="NC_014628.2"/>
</dbReference>
<protein>
    <recommendedName>
        <fullName evidence="3">DNA topoisomerase</fullName>
        <ecNumber evidence="3">5.6.2.1</ecNumber>
    </recommendedName>
    <alternativeName>
        <fullName evidence="10">Omega-protein</fullName>
    </alternativeName>
    <alternativeName>
        <fullName evidence="9">Relaxing enzyme</fullName>
    </alternativeName>
    <alternativeName>
        <fullName evidence="7">Swivelase</fullName>
    </alternativeName>
    <alternativeName>
        <fullName evidence="8">Untwisting enzyme</fullName>
    </alternativeName>
</protein>
<dbReference type="PANTHER" id="PTHR11390">
    <property type="entry name" value="PROKARYOTIC DNA TOPOISOMERASE"/>
    <property type="match status" value="1"/>
</dbReference>
<dbReference type="GO" id="GO:0006281">
    <property type="term" value="P:DNA repair"/>
    <property type="evidence" value="ECO:0007669"/>
    <property type="project" value="TreeGrafter"/>
</dbReference>
<dbReference type="InterPro" id="IPR013497">
    <property type="entry name" value="Topo_IA_cen"/>
</dbReference>
<dbReference type="GO" id="GO:0043597">
    <property type="term" value="C:cytoplasmic replication fork"/>
    <property type="evidence" value="ECO:0007669"/>
    <property type="project" value="TreeGrafter"/>
</dbReference>
<dbReference type="GO" id="GO:0006310">
    <property type="term" value="P:DNA recombination"/>
    <property type="evidence" value="ECO:0007669"/>
    <property type="project" value="TreeGrafter"/>
</dbReference>
<dbReference type="SUPFAM" id="SSF56712">
    <property type="entry name" value="Prokaryotic type I DNA topoisomerase"/>
    <property type="match status" value="1"/>
</dbReference>
<evidence type="ECO:0000256" key="4">
    <source>
        <dbReference type="ARBA" id="ARBA00023029"/>
    </source>
</evidence>
<dbReference type="InterPro" id="IPR013826">
    <property type="entry name" value="Topo_IA_cen_sub3"/>
</dbReference>
<dbReference type="InterPro" id="IPR023405">
    <property type="entry name" value="Topo_IA_core_domain"/>
</dbReference>
<evidence type="ECO:0000256" key="6">
    <source>
        <dbReference type="ARBA" id="ARBA00023235"/>
    </source>
</evidence>
<dbReference type="InterPro" id="IPR006171">
    <property type="entry name" value="TOPRIM_dom"/>
</dbReference>
<keyword evidence="6" id="KW-0413">Isomerase</keyword>
<evidence type="ECO:0000256" key="1">
    <source>
        <dbReference type="ARBA" id="ARBA00000213"/>
    </source>
</evidence>
<dbReference type="Pfam" id="PF01751">
    <property type="entry name" value="Toprim"/>
    <property type="match status" value="1"/>
</dbReference>
<evidence type="ECO:0000256" key="5">
    <source>
        <dbReference type="ARBA" id="ARBA00023125"/>
    </source>
</evidence>
<evidence type="ECO:0000256" key="7">
    <source>
        <dbReference type="ARBA" id="ARBA00030003"/>
    </source>
</evidence>
<dbReference type="Proteomes" id="UP000006868">
    <property type="component" value="Plasmid pSC2"/>
</dbReference>
<dbReference type="InterPro" id="IPR023406">
    <property type="entry name" value="Topo_IA_AS"/>
</dbReference>
<dbReference type="InterPro" id="IPR003601">
    <property type="entry name" value="Topo_IA_2"/>
</dbReference>
<organism evidence="12 13">
    <name type="scientific">Paenibacillus polymyxa (strain SC2)</name>
    <name type="common">Bacillus polymyxa</name>
    <dbReference type="NCBI Taxonomy" id="886882"/>
    <lineage>
        <taxon>Bacteria</taxon>
        <taxon>Bacillati</taxon>
        <taxon>Bacillota</taxon>
        <taxon>Bacilli</taxon>
        <taxon>Bacillales</taxon>
        <taxon>Paenibacillaceae</taxon>
        <taxon>Paenibacillus</taxon>
    </lineage>
</organism>
<dbReference type="GO" id="GO:0006265">
    <property type="term" value="P:DNA topological change"/>
    <property type="evidence" value="ECO:0007669"/>
    <property type="project" value="InterPro"/>
</dbReference>
<dbReference type="HOGENOM" id="CLU_002929_5_2_9"/>
<dbReference type="CDD" id="cd03362">
    <property type="entry name" value="TOPRIM_TopoIA_TopoIII"/>
    <property type="match status" value="1"/>
</dbReference>
<dbReference type="InterPro" id="IPR034144">
    <property type="entry name" value="TOPRIM_TopoIII"/>
</dbReference>
<dbReference type="InterPro" id="IPR013824">
    <property type="entry name" value="Topo_IA_cen_sub1"/>
</dbReference>
<sequence length="792" mass="90088">MKALLIAEKPDLMKQIRAVYDKFGHADQITFKTFAGHTMTLVEPHEYNPEWEKWNLSTLPMIPESFRYKPSKDKLKMYKELKDEILSKKYDYVINACDPGREGQHIFFSFYHHTGAKLPVKRLWSTDLTENELKRALNNLRDENEPALINMTLASKYRAYFDWLIGLNATRAVTMIANKKINVGRVMTPVLKLIVDRELELRNFVPKDFWEIESEFGGKYKGLYFDHNNENETRFFDKTKAEKMCNKFGETGTVLAVDQRKETKYAPGLHSLQELSNEANRTYGYTMAETLEIAQVLYEKKKILTYPRTNSQFVTKAIAKDFKKHLKPLLSIPELKKIAIEVMGDTSILDAIVKNKKYVDDSKVTDHFAILPTGEDVDLSKLSTKEQNIFLLVAKRLLSIFLPPLVLNKSIILTESNGHRFKSTGSVLVDLGFMKLYDYKGTDNLLPSVKKGEVFNINETKLIQKKTTPPSRYNDESLGKAMEKPGKFIEDEELSSVFKGEKGLGTPATRGGIVEKLVKVLMIDRKGSGKVKSYFATDFGIEIIESLHGKDITMPELTATWEQKLSQVEEGTYDPKMFYSEMIQYTKIMIEDFKHTKVSVSQQSDKEVIGKCPKCSSDVIEGKSFYLCTKYKDTCDFLIAKEVGGAKVSKTEAKKLLSGKETKEMELKFKSGATRKAKLILSPEFKVVLSGSSTGSSVQGGERKVIGTCPKCSKQVVVTKDYYKCEDYKNPCTFIQKRVFCGAEISEDNMKAILNGKQSKELEFTWSSGKTGIAKLEWKDDKISFVFPSKNK</sequence>
<evidence type="ECO:0000313" key="13">
    <source>
        <dbReference type="Proteomes" id="UP000006868"/>
    </source>
</evidence>
<dbReference type="GO" id="GO:0003917">
    <property type="term" value="F:DNA topoisomerase type I (single strand cut, ATP-independent) activity"/>
    <property type="evidence" value="ECO:0007669"/>
    <property type="project" value="UniProtKB-EC"/>
</dbReference>
<dbReference type="InterPro" id="IPR003602">
    <property type="entry name" value="Topo_IA_DNA-bd_dom"/>
</dbReference>
<dbReference type="KEGG" id="ppm:PPSC2_27465"/>
<dbReference type="Gene3D" id="1.10.460.10">
    <property type="entry name" value="Topoisomerase I, domain 2"/>
    <property type="match status" value="1"/>
</dbReference>
<dbReference type="GO" id="GO:0003677">
    <property type="term" value="F:DNA binding"/>
    <property type="evidence" value="ECO:0007669"/>
    <property type="project" value="UniProtKB-KW"/>
</dbReference>